<keyword evidence="4 7" id="KW-0863">Zinc-finger</keyword>
<dbReference type="GO" id="GO:0005634">
    <property type="term" value="C:nucleus"/>
    <property type="evidence" value="ECO:0007669"/>
    <property type="project" value="UniProtKB-SubCell"/>
</dbReference>
<dbReference type="InterPro" id="IPR036236">
    <property type="entry name" value="Znf_C2H2_sf"/>
</dbReference>
<organism evidence="10 11">
    <name type="scientific">Dissostichus mawsoni</name>
    <name type="common">Antarctic cod</name>
    <dbReference type="NCBI Taxonomy" id="36200"/>
    <lineage>
        <taxon>Eukaryota</taxon>
        <taxon>Metazoa</taxon>
        <taxon>Chordata</taxon>
        <taxon>Craniata</taxon>
        <taxon>Vertebrata</taxon>
        <taxon>Euteleostomi</taxon>
        <taxon>Actinopterygii</taxon>
        <taxon>Neopterygii</taxon>
        <taxon>Teleostei</taxon>
        <taxon>Neoteleostei</taxon>
        <taxon>Acanthomorphata</taxon>
        <taxon>Eupercaria</taxon>
        <taxon>Perciformes</taxon>
        <taxon>Notothenioidei</taxon>
        <taxon>Nototheniidae</taxon>
        <taxon>Dissostichus</taxon>
    </lineage>
</organism>
<keyword evidence="6" id="KW-0539">Nucleus</keyword>
<feature type="compositionally biased region" description="Basic and acidic residues" evidence="8">
    <location>
        <begin position="168"/>
        <end position="177"/>
    </location>
</feature>
<gene>
    <name evidence="10" type="ORF">F7725_023763</name>
</gene>
<dbReference type="GO" id="GO:0008270">
    <property type="term" value="F:zinc ion binding"/>
    <property type="evidence" value="ECO:0007669"/>
    <property type="project" value="UniProtKB-KW"/>
</dbReference>
<feature type="domain" description="C2H2-type" evidence="9">
    <location>
        <begin position="610"/>
        <end position="637"/>
    </location>
</feature>
<dbReference type="GO" id="GO:0000981">
    <property type="term" value="F:DNA-binding transcription factor activity, RNA polymerase II-specific"/>
    <property type="evidence" value="ECO:0007669"/>
    <property type="project" value="TreeGrafter"/>
</dbReference>
<keyword evidence="2" id="KW-0479">Metal-binding</keyword>
<dbReference type="GO" id="GO:0000977">
    <property type="term" value="F:RNA polymerase II transcription regulatory region sequence-specific DNA binding"/>
    <property type="evidence" value="ECO:0007669"/>
    <property type="project" value="TreeGrafter"/>
</dbReference>
<dbReference type="FunFam" id="3.30.160.60:FF:001270">
    <property type="entry name" value="zinc finger protein 583 isoform X1"/>
    <property type="match status" value="1"/>
</dbReference>
<dbReference type="InterPro" id="IPR013087">
    <property type="entry name" value="Znf_C2H2_type"/>
</dbReference>
<feature type="region of interest" description="Disordered" evidence="8">
    <location>
        <begin position="165"/>
        <end position="194"/>
    </location>
</feature>
<evidence type="ECO:0000313" key="11">
    <source>
        <dbReference type="Proteomes" id="UP000518266"/>
    </source>
</evidence>
<feature type="domain" description="C2H2-type" evidence="9">
    <location>
        <begin position="638"/>
        <end position="665"/>
    </location>
</feature>
<protein>
    <recommendedName>
        <fullName evidence="9">C2H2-type domain-containing protein</fullName>
    </recommendedName>
</protein>
<comment type="caution">
    <text evidence="10">The sequence shown here is derived from an EMBL/GenBank/DDBJ whole genome shotgun (WGS) entry which is preliminary data.</text>
</comment>
<feature type="domain" description="C2H2-type" evidence="9">
    <location>
        <begin position="310"/>
        <end position="337"/>
    </location>
</feature>
<name>A0A7J5XXJ2_DISMA</name>
<sequence length="694" mass="78431">SRCFATGIQFTTTLVLYLKRSGSPFTLSANGNRSAMMSATLLLRLRVSERLEAAVEEIFGLVEKTVSECQEEAVLSKREILQLRKQIEQLTVLKPTVVLYCADAQPVPALPVLEEMEIQEQLEQKEAYECFSPDTEADSSNNGESEPVPNCELLTSSTAETLSVNQSMKEEGNERDGSPLPSQSHSAEVLAHPPPRDKTYCRLCGERFMRDAHLRKHVNKKKEFKCLECSKEFNLKHQLVMHTKVHSDEKPFSCDVCDRTFRYKFNCLSHMRRHTEKKTFICDKCGKNFVCSKHLALCTGTEKKSTDRSIRCPTCGRNFYTDADLKVHVQVHDSMMSSTLLLKLRVSERLEAAVEEVFGLVEKTVSEYQEEAVRNKREILLLRVQIEQLTVLKPRTPNNLSGDFPSQKPEQLPPNVEEKEICDSLQIKEEQADCCIAPDIAINVLDTQADPSYSDTHHKTEPATNCELLPSSPAVTSIVSKITDNTFDQRNGVSLPPRSQKVNRWILPALNNCSSKDVNIRLMDTKTTAPNDTQLFPTYSTITVTLNDDCNGNACSGSSSCAPIHSDSAFMEQEETQKDDRTCPFYGKDFNTDSDLIKHVDKVHMTTKAFKCPECDKSFVGRFLLTAHLRIHTGEKPYKCSYCTKSFAQRSNLNVHTRMHTGEKPYFCNTCRKKVASTNHLKKCRAKDLKFLCL</sequence>
<dbReference type="FunFam" id="3.30.160.60:FF:000624">
    <property type="entry name" value="zinc finger protein 697"/>
    <property type="match status" value="1"/>
</dbReference>
<dbReference type="Pfam" id="PF00096">
    <property type="entry name" value="zf-C2H2"/>
    <property type="match status" value="3"/>
</dbReference>
<dbReference type="SUPFAM" id="SSF57667">
    <property type="entry name" value="beta-beta-alpha zinc fingers"/>
    <property type="match status" value="5"/>
</dbReference>
<evidence type="ECO:0000256" key="8">
    <source>
        <dbReference type="SAM" id="MobiDB-lite"/>
    </source>
</evidence>
<dbReference type="Proteomes" id="UP000518266">
    <property type="component" value="Unassembled WGS sequence"/>
</dbReference>
<evidence type="ECO:0000256" key="6">
    <source>
        <dbReference type="ARBA" id="ARBA00023242"/>
    </source>
</evidence>
<dbReference type="PROSITE" id="PS00028">
    <property type="entry name" value="ZINC_FINGER_C2H2_1"/>
    <property type="match status" value="5"/>
</dbReference>
<dbReference type="PROSITE" id="PS50157">
    <property type="entry name" value="ZINC_FINGER_C2H2_2"/>
    <property type="match status" value="5"/>
</dbReference>
<keyword evidence="3" id="KW-0677">Repeat</keyword>
<feature type="non-terminal residue" evidence="10">
    <location>
        <position position="1"/>
    </location>
</feature>
<accession>A0A7J5XXJ2</accession>
<dbReference type="Gene3D" id="3.30.160.60">
    <property type="entry name" value="Classic Zinc Finger"/>
    <property type="match status" value="6"/>
</dbReference>
<evidence type="ECO:0000256" key="7">
    <source>
        <dbReference type="PROSITE-ProRule" id="PRU00042"/>
    </source>
</evidence>
<dbReference type="PANTHER" id="PTHR24381">
    <property type="entry name" value="ZINC FINGER PROTEIN"/>
    <property type="match status" value="1"/>
</dbReference>
<feature type="domain" description="C2H2-type" evidence="9">
    <location>
        <begin position="224"/>
        <end position="251"/>
    </location>
</feature>
<evidence type="ECO:0000256" key="5">
    <source>
        <dbReference type="ARBA" id="ARBA00022833"/>
    </source>
</evidence>
<reference evidence="10 11" key="1">
    <citation type="submission" date="2020-03" db="EMBL/GenBank/DDBJ databases">
        <title>Dissostichus mawsoni Genome sequencing and assembly.</title>
        <authorList>
            <person name="Park H."/>
        </authorList>
    </citation>
    <scope>NUCLEOTIDE SEQUENCE [LARGE SCALE GENOMIC DNA]</scope>
    <source>
        <strain evidence="10">DM0001</strain>
        <tissue evidence="10">Muscle</tissue>
    </source>
</reference>
<proteinExistence type="predicted"/>
<evidence type="ECO:0000313" key="10">
    <source>
        <dbReference type="EMBL" id="KAF3841812.1"/>
    </source>
</evidence>
<feature type="non-terminal residue" evidence="10">
    <location>
        <position position="694"/>
    </location>
</feature>
<keyword evidence="5" id="KW-0862">Zinc</keyword>
<evidence type="ECO:0000256" key="3">
    <source>
        <dbReference type="ARBA" id="ARBA00022737"/>
    </source>
</evidence>
<evidence type="ECO:0000256" key="4">
    <source>
        <dbReference type="ARBA" id="ARBA00022771"/>
    </source>
</evidence>
<dbReference type="PANTHER" id="PTHR24381:SF393">
    <property type="entry name" value="CHROMATIN-LINKED ADAPTOR FOR MSL PROTEINS, ISOFORM B"/>
    <property type="match status" value="1"/>
</dbReference>
<dbReference type="FunFam" id="3.30.160.60:FF:002343">
    <property type="entry name" value="Zinc finger protein 33A"/>
    <property type="match status" value="1"/>
</dbReference>
<dbReference type="SMART" id="SM00355">
    <property type="entry name" value="ZnF_C2H2"/>
    <property type="match status" value="7"/>
</dbReference>
<comment type="subcellular location">
    <subcellularLocation>
        <location evidence="1">Nucleus</location>
    </subcellularLocation>
</comment>
<dbReference type="EMBL" id="JAAKFY010000019">
    <property type="protein sequence ID" value="KAF3841812.1"/>
    <property type="molecule type" value="Genomic_DNA"/>
</dbReference>
<dbReference type="OrthoDB" id="654211at2759"/>
<evidence type="ECO:0000259" key="9">
    <source>
        <dbReference type="PROSITE" id="PS50157"/>
    </source>
</evidence>
<feature type="domain" description="C2H2-type" evidence="9">
    <location>
        <begin position="252"/>
        <end position="279"/>
    </location>
</feature>
<dbReference type="AlphaFoldDB" id="A0A7J5XXJ2"/>
<evidence type="ECO:0000256" key="2">
    <source>
        <dbReference type="ARBA" id="ARBA00022723"/>
    </source>
</evidence>
<evidence type="ECO:0000256" key="1">
    <source>
        <dbReference type="ARBA" id="ARBA00004123"/>
    </source>
</evidence>
<keyword evidence="11" id="KW-1185">Reference proteome</keyword>